<evidence type="ECO:0000313" key="2">
    <source>
        <dbReference type="EMBL" id="PMD19222.1"/>
    </source>
</evidence>
<dbReference type="PANTHER" id="PTHR34365">
    <property type="entry name" value="ENOLASE (DUF1399)"/>
    <property type="match status" value="1"/>
</dbReference>
<dbReference type="InterPro" id="IPR009836">
    <property type="entry name" value="GRDP-like"/>
</dbReference>
<accession>A0A2J6PYU7</accession>
<dbReference type="OrthoDB" id="3556167at2759"/>
<name>A0A2J6PYU7_9HELO</name>
<feature type="compositionally biased region" description="Polar residues" evidence="1">
    <location>
        <begin position="384"/>
        <end position="393"/>
    </location>
</feature>
<organism evidence="2 3">
    <name type="scientific">Hyaloscypha hepaticicola</name>
    <dbReference type="NCBI Taxonomy" id="2082293"/>
    <lineage>
        <taxon>Eukaryota</taxon>
        <taxon>Fungi</taxon>
        <taxon>Dikarya</taxon>
        <taxon>Ascomycota</taxon>
        <taxon>Pezizomycotina</taxon>
        <taxon>Leotiomycetes</taxon>
        <taxon>Helotiales</taxon>
        <taxon>Hyaloscyphaceae</taxon>
        <taxon>Hyaloscypha</taxon>
    </lineage>
</organism>
<dbReference type="Pfam" id="PF07173">
    <property type="entry name" value="GRDP-like"/>
    <property type="match status" value="2"/>
</dbReference>
<dbReference type="EMBL" id="KZ613490">
    <property type="protein sequence ID" value="PMD19222.1"/>
    <property type="molecule type" value="Genomic_DNA"/>
</dbReference>
<proteinExistence type="predicted"/>
<feature type="region of interest" description="Disordered" evidence="1">
    <location>
        <begin position="359"/>
        <end position="393"/>
    </location>
</feature>
<feature type="region of interest" description="Disordered" evidence="1">
    <location>
        <begin position="318"/>
        <end position="347"/>
    </location>
</feature>
<reference evidence="2 3" key="1">
    <citation type="submission" date="2016-05" db="EMBL/GenBank/DDBJ databases">
        <title>A degradative enzymes factory behind the ericoid mycorrhizal symbiosis.</title>
        <authorList>
            <consortium name="DOE Joint Genome Institute"/>
            <person name="Martino E."/>
            <person name="Morin E."/>
            <person name="Grelet G."/>
            <person name="Kuo A."/>
            <person name="Kohler A."/>
            <person name="Daghino S."/>
            <person name="Barry K."/>
            <person name="Choi C."/>
            <person name="Cichocki N."/>
            <person name="Clum A."/>
            <person name="Copeland A."/>
            <person name="Hainaut M."/>
            <person name="Haridas S."/>
            <person name="Labutti K."/>
            <person name="Lindquist E."/>
            <person name="Lipzen A."/>
            <person name="Khouja H.-R."/>
            <person name="Murat C."/>
            <person name="Ohm R."/>
            <person name="Olson A."/>
            <person name="Spatafora J."/>
            <person name="Veneault-Fourrey C."/>
            <person name="Henrissat B."/>
            <person name="Grigoriev I."/>
            <person name="Martin F."/>
            <person name="Perotto S."/>
        </authorList>
    </citation>
    <scope>NUCLEOTIDE SEQUENCE [LARGE SCALE GENOMIC DNA]</scope>
    <source>
        <strain evidence="2 3">UAMH 7357</strain>
    </source>
</reference>
<evidence type="ECO:0000256" key="1">
    <source>
        <dbReference type="SAM" id="MobiDB-lite"/>
    </source>
</evidence>
<keyword evidence="3" id="KW-1185">Reference proteome</keyword>
<sequence length="393" mass="45158">MTSLLELSRDNGAFTTGRAQAHLTLLRMFCGIYDLFGTMHPLVAMVMKRAYTAQKVEHWTNYYLEVANFRYTLYLDLLVSLRHTPKNTWPLPQWDVALMMHTHMLSPVKFANDIASNPRYSSLVGIINLPLMRLYDKLQNIDNPDFKADRDLWFAKYPNKPERNYELLQILATRGQKTIPPNMVMNNGFVPKRYKFTKLPLFGIDLVAAVKRQIAFARKITAIYPYDPVPETMLLDSEQRYAKFMNPIRLNATEMPVPALDIDLFWHTHQLTPSNYLPWCNHHIGRPINHDDTVGAGDLDTGLAMTISAWQATYSEDYLNPSPNTSSRTAPQPMPQATPNTDRPTQEFQHQFNSHWLTDQCPQPKQAHQDLQSSNHLSPPPTRTLLQASLLHS</sequence>
<gene>
    <name evidence="2" type="ORF">NA56DRAFT_205840</name>
</gene>
<dbReference type="Proteomes" id="UP000235672">
    <property type="component" value="Unassembled WGS sequence"/>
</dbReference>
<dbReference type="AlphaFoldDB" id="A0A2J6PYU7"/>
<dbReference type="STRING" id="1745343.A0A2J6PYU7"/>
<dbReference type="PANTHER" id="PTHR34365:SF7">
    <property type="entry name" value="GLYCINE-RICH DOMAIN-CONTAINING PROTEIN 1"/>
    <property type="match status" value="1"/>
</dbReference>
<evidence type="ECO:0000313" key="3">
    <source>
        <dbReference type="Proteomes" id="UP000235672"/>
    </source>
</evidence>
<protein>
    <submittedName>
        <fullName evidence="2">Uncharacterized protein</fullName>
    </submittedName>
</protein>
<feature type="compositionally biased region" description="Polar residues" evidence="1">
    <location>
        <begin position="321"/>
        <end position="347"/>
    </location>
</feature>